<dbReference type="EMBL" id="RWJN01000032">
    <property type="protein sequence ID" value="TCD69883.1"/>
    <property type="molecule type" value="Genomic_DNA"/>
</dbReference>
<dbReference type="GO" id="GO:0010181">
    <property type="term" value="F:FMN binding"/>
    <property type="evidence" value="ECO:0007669"/>
    <property type="project" value="InterPro"/>
</dbReference>
<dbReference type="Pfam" id="PF00724">
    <property type="entry name" value="Oxidored_FMN"/>
    <property type="match status" value="2"/>
</dbReference>
<proteinExistence type="predicted"/>
<organism evidence="2 3">
    <name type="scientific">Steccherinum ochraceum</name>
    <dbReference type="NCBI Taxonomy" id="92696"/>
    <lineage>
        <taxon>Eukaryota</taxon>
        <taxon>Fungi</taxon>
        <taxon>Dikarya</taxon>
        <taxon>Basidiomycota</taxon>
        <taxon>Agaricomycotina</taxon>
        <taxon>Agaricomycetes</taxon>
        <taxon>Polyporales</taxon>
        <taxon>Steccherinaceae</taxon>
        <taxon>Steccherinum</taxon>
    </lineage>
</organism>
<gene>
    <name evidence="2" type="ORF">EIP91_005960</name>
</gene>
<protein>
    <recommendedName>
        <fullName evidence="1">NADH:flavin oxidoreductase/NADH oxidase N-terminal domain-containing protein</fullName>
    </recommendedName>
</protein>
<dbReference type="AlphaFoldDB" id="A0A4R0RRL0"/>
<dbReference type="InterPro" id="IPR013785">
    <property type="entry name" value="Aldolase_TIM"/>
</dbReference>
<dbReference type="PANTHER" id="PTHR22893:SF91">
    <property type="entry name" value="NADPH DEHYDROGENASE 2-RELATED"/>
    <property type="match status" value="1"/>
</dbReference>
<dbReference type="Proteomes" id="UP000292702">
    <property type="component" value="Unassembled WGS sequence"/>
</dbReference>
<sequence>MSASGPKLFQPVKVGRLELKHRVVLAPLTRDRADTEHVHTDLGIEYYVQRASTPGTLLISEGTFIVQKAGSDRNVPALETDAQLAAWKKITDAVHAKGSYIYAQLWAQGRQSDPKDLAKDGHEYVSASDFPLERMAVNPRPLTTAEVKDPWGFFGGMRMTDPKPQFSHIIENIAKSHSDLAYIHVVEPRVQGNSDRTVQPGESNDFIRDIWSPRPLLSAGGYNRELGLKAAEKGDIVVYGRYFISNPDLPFRLEKNIPLTPYNRDTFYLTLSPIGYTDYPFATEQGKAERTSL</sequence>
<dbReference type="OrthoDB" id="276546at2759"/>
<dbReference type="InterPro" id="IPR001155">
    <property type="entry name" value="OxRdtase_FMN_N"/>
</dbReference>
<name>A0A4R0RRL0_9APHY</name>
<dbReference type="GO" id="GO:0016491">
    <property type="term" value="F:oxidoreductase activity"/>
    <property type="evidence" value="ECO:0007669"/>
    <property type="project" value="InterPro"/>
</dbReference>
<accession>A0A4R0RRL0</accession>
<dbReference type="STRING" id="92696.A0A4R0RRL0"/>
<evidence type="ECO:0000313" key="3">
    <source>
        <dbReference type="Proteomes" id="UP000292702"/>
    </source>
</evidence>
<comment type="caution">
    <text evidence="2">The sequence shown here is derived from an EMBL/GenBank/DDBJ whole genome shotgun (WGS) entry which is preliminary data.</text>
</comment>
<feature type="domain" description="NADH:flavin oxidoreductase/NADH oxidase N-terminal" evidence="1">
    <location>
        <begin position="7"/>
        <end position="129"/>
    </location>
</feature>
<evidence type="ECO:0000313" key="2">
    <source>
        <dbReference type="EMBL" id="TCD69883.1"/>
    </source>
</evidence>
<dbReference type="InterPro" id="IPR045247">
    <property type="entry name" value="Oye-like"/>
</dbReference>
<evidence type="ECO:0000259" key="1">
    <source>
        <dbReference type="Pfam" id="PF00724"/>
    </source>
</evidence>
<reference evidence="2 3" key="1">
    <citation type="submission" date="2018-11" db="EMBL/GenBank/DDBJ databases">
        <title>Genome assembly of Steccherinum ochraceum LE-BIN_3174, the white-rot fungus of the Steccherinaceae family (The Residual Polyporoid clade, Polyporales, Basidiomycota).</title>
        <authorList>
            <person name="Fedorova T.V."/>
            <person name="Glazunova O.A."/>
            <person name="Landesman E.O."/>
            <person name="Moiseenko K.V."/>
            <person name="Psurtseva N.V."/>
            <person name="Savinova O.S."/>
            <person name="Shakhova N.V."/>
            <person name="Tyazhelova T.V."/>
            <person name="Vasina D.V."/>
        </authorList>
    </citation>
    <scope>NUCLEOTIDE SEQUENCE [LARGE SCALE GENOMIC DNA]</scope>
    <source>
        <strain evidence="2 3">LE-BIN_3174</strain>
    </source>
</reference>
<dbReference type="Gene3D" id="3.20.20.70">
    <property type="entry name" value="Aldolase class I"/>
    <property type="match status" value="2"/>
</dbReference>
<dbReference type="SUPFAM" id="SSF51395">
    <property type="entry name" value="FMN-linked oxidoreductases"/>
    <property type="match status" value="1"/>
</dbReference>
<dbReference type="PANTHER" id="PTHR22893">
    <property type="entry name" value="NADH OXIDOREDUCTASE-RELATED"/>
    <property type="match status" value="1"/>
</dbReference>
<feature type="domain" description="NADH:flavin oxidoreductase/NADH oxidase N-terminal" evidence="1">
    <location>
        <begin position="159"/>
        <end position="259"/>
    </location>
</feature>
<keyword evidence="3" id="KW-1185">Reference proteome</keyword>